<dbReference type="PANTHER" id="PTHR46020">
    <property type="entry name" value="OSJNBB0059K02.9 PROTEIN"/>
    <property type="match status" value="1"/>
</dbReference>
<dbReference type="CDD" id="cd01837">
    <property type="entry name" value="SGNH_plant_lipase_like"/>
    <property type="match status" value="1"/>
</dbReference>
<keyword evidence="6" id="KW-1185">Reference proteome</keyword>
<sequence>MPMPSRGGSCSGKFGIAESVTRAMTACARRSNIVVGLMERSPDMTRWLRRSSKGHKAVHGSSPHHHHHKHDLQSSSHHHHHHHHHRQQHDLHSSTSDYPEEEPTYAFNPTKLFVFGDSYADTGNLNRLVGRSWKVPYGMTFPGYPLGRFSDGLVFTDLLAKYFGLKSPLPIQWWPLDYWEHATFGTNFAYGGTGVFDTASSDPNMTAQIDCFEGMIRSAIFKVALTQSSVALVTNSGNDYDYYLANGGQISGMVLFIYKVVNQLVANLKRLHAPGVRKIAVAALQPLGCLPQVTSTTKFQSCSQDDNVLVKYHNSLLQHAVDKLNNETSPSTFVMIDLYSAFHSIIVNSTTFKNPMKPCCTGVSSKYLCGNVDANGMKMYTVCDDPSTHFFWDTVHPTQAGWEAVYSTLGPNLDQIRV</sequence>
<keyword evidence="3" id="KW-0442">Lipid degradation</keyword>
<dbReference type="PANTHER" id="PTHR46020:SF32">
    <property type="entry name" value="GDSL ESTERASE_LIPASE"/>
    <property type="match status" value="1"/>
</dbReference>
<keyword evidence="4" id="KW-0443">Lipid metabolism</keyword>
<evidence type="ECO:0000256" key="2">
    <source>
        <dbReference type="ARBA" id="ARBA00022801"/>
    </source>
</evidence>
<reference evidence="7" key="1">
    <citation type="submission" date="2025-08" db="UniProtKB">
        <authorList>
            <consortium name="RefSeq"/>
        </authorList>
    </citation>
    <scope>IDENTIFICATION</scope>
    <source>
        <tissue evidence="7">Leaf</tissue>
    </source>
</reference>
<evidence type="ECO:0000256" key="5">
    <source>
        <dbReference type="SAM" id="MobiDB-lite"/>
    </source>
</evidence>
<dbReference type="RefSeq" id="XP_048134912.1">
    <property type="nucleotide sequence ID" value="XM_048278955.1"/>
</dbReference>
<accession>A0ABM3HE97</accession>
<dbReference type="InterPro" id="IPR035669">
    <property type="entry name" value="SGNH_plant_lipase-like"/>
</dbReference>
<name>A0ABM3HE97_9MYRT</name>
<organism evidence="6 7">
    <name type="scientific">Rhodamnia argentea</name>
    <dbReference type="NCBI Taxonomy" id="178133"/>
    <lineage>
        <taxon>Eukaryota</taxon>
        <taxon>Viridiplantae</taxon>
        <taxon>Streptophyta</taxon>
        <taxon>Embryophyta</taxon>
        <taxon>Tracheophyta</taxon>
        <taxon>Spermatophyta</taxon>
        <taxon>Magnoliopsida</taxon>
        <taxon>eudicotyledons</taxon>
        <taxon>Gunneridae</taxon>
        <taxon>Pentapetalae</taxon>
        <taxon>rosids</taxon>
        <taxon>malvids</taxon>
        <taxon>Myrtales</taxon>
        <taxon>Myrtaceae</taxon>
        <taxon>Myrtoideae</taxon>
        <taxon>Myrteae</taxon>
        <taxon>Australasian group</taxon>
        <taxon>Rhodamnia</taxon>
    </lineage>
</organism>
<feature type="region of interest" description="Disordered" evidence="5">
    <location>
        <begin position="51"/>
        <end position="102"/>
    </location>
</feature>
<keyword evidence="2" id="KW-0378">Hydrolase</keyword>
<dbReference type="Pfam" id="PF00657">
    <property type="entry name" value="Lipase_GDSL"/>
    <property type="match status" value="1"/>
</dbReference>
<dbReference type="SUPFAM" id="SSF52266">
    <property type="entry name" value="SGNH hydrolase"/>
    <property type="match status" value="1"/>
</dbReference>
<feature type="compositionally biased region" description="Basic residues" evidence="5">
    <location>
        <begin position="51"/>
        <end position="87"/>
    </location>
</feature>
<evidence type="ECO:0000313" key="7">
    <source>
        <dbReference type="RefSeq" id="XP_048134912.1"/>
    </source>
</evidence>
<dbReference type="Gene3D" id="3.40.50.1110">
    <property type="entry name" value="SGNH hydrolase"/>
    <property type="match status" value="1"/>
</dbReference>
<dbReference type="Proteomes" id="UP000827889">
    <property type="component" value="Chromosome 5"/>
</dbReference>
<dbReference type="InterPro" id="IPR001087">
    <property type="entry name" value="GDSL"/>
</dbReference>
<evidence type="ECO:0000313" key="6">
    <source>
        <dbReference type="Proteomes" id="UP000827889"/>
    </source>
</evidence>
<gene>
    <name evidence="7" type="primary">LOC115742197</name>
</gene>
<evidence type="ECO:0000256" key="4">
    <source>
        <dbReference type="ARBA" id="ARBA00023098"/>
    </source>
</evidence>
<dbReference type="GeneID" id="115742197"/>
<comment type="similarity">
    <text evidence="1">Belongs to the 'GDSL' lipolytic enzyme family.</text>
</comment>
<dbReference type="InterPro" id="IPR036514">
    <property type="entry name" value="SGNH_hydro_sf"/>
</dbReference>
<evidence type="ECO:0000256" key="1">
    <source>
        <dbReference type="ARBA" id="ARBA00008668"/>
    </source>
</evidence>
<evidence type="ECO:0000256" key="3">
    <source>
        <dbReference type="ARBA" id="ARBA00022963"/>
    </source>
</evidence>
<proteinExistence type="inferred from homology"/>
<protein>
    <submittedName>
        <fullName evidence="7">GDSL esterase/lipase At5g03610-like</fullName>
    </submittedName>
</protein>